<dbReference type="InterPro" id="IPR024411">
    <property type="entry name" value="Tail_terminator_phage"/>
</dbReference>
<sequence>MRAPAVNDLLDSCARHLDERGVATYSLSGVYSAPTAPAVFFGQLYDQPDRAVAINHYLTVPDPITHLGNPSMRFQLRWRGDKNPTTVHQLADAAFGVLHTLTPGSWPGGLRFLWVQRLIVAPIEPDASGRWERCDSYEIQLNPIGA</sequence>
<dbReference type="EMBL" id="BAAAZW010000006">
    <property type="protein sequence ID" value="GAA3963069.1"/>
    <property type="molecule type" value="Genomic_DNA"/>
</dbReference>
<dbReference type="Pfam" id="PF12691">
    <property type="entry name" value="Phage_tail_terminator_6"/>
    <property type="match status" value="1"/>
</dbReference>
<accession>A0ABP7PBU1</accession>
<protein>
    <recommendedName>
        <fullName evidence="3">DUF3168 domain-containing protein</fullName>
    </recommendedName>
</protein>
<dbReference type="Proteomes" id="UP001418444">
    <property type="component" value="Unassembled WGS sequence"/>
</dbReference>
<keyword evidence="2" id="KW-1185">Reference proteome</keyword>
<organism evidence="1 2">
    <name type="scientific">Gordonia caeni</name>
    <dbReference type="NCBI Taxonomy" id="1007097"/>
    <lineage>
        <taxon>Bacteria</taxon>
        <taxon>Bacillati</taxon>
        <taxon>Actinomycetota</taxon>
        <taxon>Actinomycetes</taxon>
        <taxon>Mycobacteriales</taxon>
        <taxon>Gordoniaceae</taxon>
        <taxon>Gordonia</taxon>
    </lineage>
</organism>
<evidence type="ECO:0000313" key="1">
    <source>
        <dbReference type="EMBL" id="GAA3963069.1"/>
    </source>
</evidence>
<name>A0ABP7PBU1_9ACTN</name>
<reference evidence="2" key="1">
    <citation type="journal article" date="2019" name="Int. J. Syst. Evol. Microbiol.">
        <title>The Global Catalogue of Microorganisms (GCM) 10K type strain sequencing project: providing services to taxonomists for standard genome sequencing and annotation.</title>
        <authorList>
            <consortium name="The Broad Institute Genomics Platform"/>
            <consortium name="The Broad Institute Genome Sequencing Center for Infectious Disease"/>
            <person name="Wu L."/>
            <person name="Ma J."/>
        </authorList>
    </citation>
    <scope>NUCLEOTIDE SEQUENCE [LARGE SCALE GENOMIC DNA]</scope>
    <source>
        <strain evidence="2">JCM 16923</strain>
    </source>
</reference>
<gene>
    <name evidence="1" type="ORF">GCM10022231_24170</name>
</gene>
<evidence type="ECO:0000313" key="2">
    <source>
        <dbReference type="Proteomes" id="UP001418444"/>
    </source>
</evidence>
<evidence type="ECO:0008006" key="3">
    <source>
        <dbReference type="Google" id="ProtNLM"/>
    </source>
</evidence>
<proteinExistence type="predicted"/>
<comment type="caution">
    <text evidence="1">The sequence shown here is derived from an EMBL/GenBank/DDBJ whole genome shotgun (WGS) entry which is preliminary data.</text>
</comment>
<dbReference type="RefSeq" id="WP_344784045.1">
    <property type="nucleotide sequence ID" value="NZ_BAAAZW010000006.1"/>
</dbReference>